<dbReference type="InterPro" id="IPR017871">
    <property type="entry name" value="ABC_transporter-like_CS"/>
</dbReference>
<reference evidence="9 10" key="1">
    <citation type="journal article" date="2014" name="Genome Announc.">
        <title>Complete Genome Sequence of Polychlorinated Biphenyl Degrader Comamonas testosteroni TK102 (NBRC 109938).</title>
        <authorList>
            <person name="Fukuda K."/>
            <person name="Hosoyama A."/>
            <person name="Tsuchikane K."/>
            <person name="Ohji S."/>
            <person name="Yamazoe A."/>
            <person name="Fujita N."/>
            <person name="Shintani M."/>
            <person name="Kimbara K."/>
        </authorList>
    </citation>
    <scope>NUCLEOTIDE SEQUENCE [LARGE SCALE GENOMIC DNA]</scope>
    <source>
        <strain evidence="9">TK102</strain>
    </source>
</reference>
<organism evidence="9 10">
    <name type="scientific">Comamonas testosteroni TK102</name>
    <dbReference type="NCBI Taxonomy" id="1392005"/>
    <lineage>
        <taxon>Bacteria</taxon>
        <taxon>Pseudomonadati</taxon>
        <taxon>Pseudomonadota</taxon>
        <taxon>Betaproteobacteria</taxon>
        <taxon>Burkholderiales</taxon>
        <taxon>Comamonadaceae</taxon>
        <taxon>Comamonas</taxon>
    </lineage>
</organism>
<evidence type="ECO:0000256" key="2">
    <source>
        <dbReference type="ARBA" id="ARBA00022448"/>
    </source>
</evidence>
<keyword evidence="7" id="KW-0472">Membrane</keyword>
<keyword evidence="3" id="KW-1003">Cell membrane</keyword>
<dbReference type="Gene3D" id="3.40.50.300">
    <property type="entry name" value="P-loop containing nucleotide triphosphate hydrolases"/>
    <property type="match status" value="1"/>
</dbReference>
<dbReference type="GO" id="GO:0005524">
    <property type="term" value="F:ATP binding"/>
    <property type="evidence" value="ECO:0007669"/>
    <property type="project" value="UniProtKB-KW"/>
</dbReference>
<dbReference type="PANTHER" id="PTHR42788:SF17">
    <property type="entry name" value="ALIPHATIC SULFONATES IMPORT ATP-BINDING PROTEIN SSUB"/>
    <property type="match status" value="1"/>
</dbReference>
<dbReference type="AlphaFoldDB" id="A0A076PU45"/>
<keyword evidence="2" id="KW-0813">Transport</keyword>
<dbReference type="HOGENOM" id="CLU_000604_1_22_4"/>
<gene>
    <name evidence="9" type="ORF">O987_13730</name>
</gene>
<dbReference type="InterPro" id="IPR050166">
    <property type="entry name" value="ABC_transporter_ATP-bind"/>
</dbReference>
<evidence type="ECO:0000256" key="1">
    <source>
        <dbReference type="ARBA" id="ARBA00005417"/>
    </source>
</evidence>
<dbReference type="SUPFAM" id="SSF52540">
    <property type="entry name" value="P-loop containing nucleoside triphosphate hydrolases"/>
    <property type="match status" value="1"/>
</dbReference>
<evidence type="ECO:0000256" key="6">
    <source>
        <dbReference type="ARBA" id="ARBA00022967"/>
    </source>
</evidence>
<dbReference type="PANTHER" id="PTHR42788">
    <property type="entry name" value="TAURINE IMPORT ATP-BINDING PROTEIN-RELATED"/>
    <property type="match status" value="1"/>
</dbReference>
<dbReference type="GO" id="GO:0016887">
    <property type="term" value="F:ATP hydrolysis activity"/>
    <property type="evidence" value="ECO:0007669"/>
    <property type="project" value="InterPro"/>
</dbReference>
<dbReference type="Proteomes" id="UP000028782">
    <property type="component" value="Chromosome"/>
</dbReference>
<evidence type="ECO:0000256" key="7">
    <source>
        <dbReference type="ARBA" id="ARBA00023136"/>
    </source>
</evidence>
<protein>
    <submittedName>
        <fullName evidence="9">Sulfonate ABC transporter ATP-binding protein</fullName>
    </submittedName>
</protein>
<evidence type="ECO:0000256" key="3">
    <source>
        <dbReference type="ARBA" id="ARBA00022475"/>
    </source>
</evidence>
<keyword evidence="5 9" id="KW-0067">ATP-binding</keyword>
<evidence type="ECO:0000259" key="8">
    <source>
        <dbReference type="PROSITE" id="PS50893"/>
    </source>
</evidence>
<keyword evidence="6" id="KW-1278">Translocase</keyword>
<dbReference type="CDD" id="cd03293">
    <property type="entry name" value="ABC_NrtD_SsuB_transporters"/>
    <property type="match status" value="1"/>
</dbReference>
<feature type="domain" description="ABC transporter" evidence="8">
    <location>
        <begin position="23"/>
        <end position="242"/>
    </location>
</feature>
<evidence type="ECO:0000313" key="10">
    <source>
        <dbReference type="Proteomes" id="UP000028782"/>
    </source>
</evidence>
<evidence type="ECO:0000256" key="5">
    <source>
        <dbReference type="ARBA" id="ARBA00022840"/>
    </source>
</evidence>
<sequence>MISILSSRQNAEIKEDGFSACAVSLRNIGKSFGHRQVLQHIDLDITQGEFVSLIGPSGAGKSTLLRLIAGLEACSSGRMRLSSPVPERAAQIRVMFQEDRLLPWQTVLDNITLGAREQQPAALELLRAVGLQGHENDFPSTLSGGQKQRAALARALLHRPDILLLDEPFGALDAITRVSMQLLLFDMLRDHPCTVVLVTHDVEEAVVLSNRILVLRDGDIARDLVLEGAIPRDRGQADLATLKARLINELLVQEALHEAAQATSASA</sequence>
<evidence type="ECO:0000256" key="4">
    <source>
        <dbReference type="ARBA" id="ARBA00022741"/>
    </source>
</evidence>
<evidence type="ECO:0000313" key="9">
    <source>
        <dbReference type="EMBL" id="AIJ46862.1"/>
    </source>
</evidence>
<dbReference type="KEGG" id="ctes:O987_13730"/>
<accession>A0A076PU45</accession>
<dbReference type="InterPro" id="IPR003439">
    <property type="entry name" value="ABC_transporter-like_ATP-bd"/>
</dbReference>
<keyword evidence="4" id="KW-0547">Nucleotide-binding</keyword>
<proteinExistence type="inferred from homology"/>
<dbReference type="Pfam" id="PF00005">
    <property type="entry name" value="ABC_tran"/>
    <property type="match status" value="1"/>
</dbReference>
<dbReference type="PROSITE" id="PS00211">
    <property type="entry name" value="ABC_TRANSPORTER_1"/>
    <property type="match status" value="1"/>
</dbReference>
<comment type="similarity">
    <text evidence="1">Belongs to the ABC transporter superfamily.</text>
</comment>
<dbReference type="InterPro" id="IPR027417">
    <property type="entry name" value="P-loop_NTPase"/>
</dbReference>
<dbReference type="EMBL" id="CP006704">
    <property type="protein sequence ID" value="AIJ46862.1"/>
    <property type="molecule type" value="Genomic_DNA"/>
</dbReference>
<dbReference type="InterPro" id="IPR003593">
    <property type="entry name" value="AAA+_ATPase"/>
</dbReference>
<name>A0A076PU45_COMTE</name>
<dbReference type="SMART" id="SM00382">
    <property type="entry name" value="AAA"/>
    <property type="match status" value="1"/>
</dbReference>
<dbReference type="PROSITE" id="PS50893">
    <property type="entry name" value="ABC_TRANSPORTER_2"/>
    <property type="match status" value="1"/>
</dbReference>